<dbReference type="EMBL" id="CP116805">
    <property type="protein sequence ID" value="WCL55619.1"/>
    <property type="molecule type" value="Genomic_DNA"/>
</dbReference>
<name>A0AAF0BLL2_9PROT</name>
<gene>
    <name evidence="2" type="ORF">PH603_07570</name>
</gene>
<proteinExistence type="predicted"/>
<dbReference type="AlphaFoldDB" id="A0AAF0BLL2"/>
<dbReference type="InterPro" id="IPR011051">
    <property type="entry name" value="RmlC_Cupin_sf"/>
</dbReference>
<feature type="domain" description="DUF985" evidence="1">
    <location>
        <begin position="6"/>
        <end position="133"/>
    </location>
</feature>
<dbReference type="KEGG" id="gso:PH603_07570"/>
<evidence type="ECO:0000313" key="3">
    <source>
        <dbReference type="Proteomes" id="UP001217500"/>
    </source>
</evidence>
<dbReference type="CDD" id="cd06121">
    <property type="entry name" value="cupin_YML079wp"/>
    <property type="match status" value="1"/>
</dbReference>
<protein>
    <submittedName>
        <fullName evidence="2">Cupin domain-containing protein</fullName>
    </submittedName>
</protein>
<dbReference type="PANTHER" id="PTHR33387">
    <property type="entry name" value="RMLC-LIKE JELLY ROLL FOLD PROTEIN"/>
    <property type="match status" value="1"/>
</dbReference>
<accession>A0AAF0BLL2</accession>
<evidence type="ECO:0000313" key="2">
    <source>
        <dbReference type="EMBL" id="WCL55619.1"/>
    </source>
</evidence>
<dbReference type="Pfam" id="PF06172">
    <property type="entry name" value="Cupin_5"/>
    <property type="match status" value="1"/>
</dbReference>
<sequence>MTDARTIIDALGLEPHPEGGYYRRTYRHAEGPEGRGHMTAIYYLLEGGEFSRWHRTDGDEIYHWYAGAPLTIETAAGDGSAKTAHRLGNDFAAGERPQILVPAGVWQRSNAEGGWTLVGATVAPGFSFDGFEMPEKGWSPDGA</sequence>
<dbReference type="Gene3D" id="2.60.120.10">
    <property type="entry name" value="Jelly Rolls"/>
    <property type="match status" value="1"/>
</dbReference>
<dbReference type="Proteomes" id="UP001217500">
    <property type="component" value="Chromosome"/>
</dbReference>
<dbReference type="SUPFAM" id="SSF51182">
    <property type="entry name" value="RmlC-like cupins"/>
    <property type="match status" value="1"/>
</dbReference>
<dbReference type="PANTHER" id="PTHR33387:SF3">
    <property type="entry name" value="DUF985 DOMAIN-CONTAINING PROTEIN"/>
    <property type="match status" value="1"/>
</dbReference>
<reference evidence="2" key="1">
    <citation type="submission" date="2023-01" db="EMBL/GenBank/DDBJ databases">
        <title>The genome sequence of Kordiimonadaceae bacterium 6D33.</title>
        <authorList>
            <person name="Liu Y."/>
        </authorList>
    </citation>
    <scope>NUCLEOTIDE SEQUENCE</scope>
    <source>
        <strain evidence="2">6D33</strain>
    </source>
</reference>
<organism evidence="2 3">
    <name type="scientific">Gimibacter soli</name>
    <dbReference type="NCBI Taxonomy" id="3024400"/>
    <lineage>
        <taxon>Bacteria</taxon>
        <taxon>Pseudomonadati</taxon>
        <taxon>Pseudomonadota</taxon>
        <taxon>Alphaproteobacteria</taxon>
        <taxon>Kordiimonadales</taxon>
        <taxon>Temperatibacteraceae</taxon>
        <taxon>Gimibacter</taxon>
    </lineage>
</organism>
<dbReference type="InterPro" id="IPR014710">
    <property type="entry name" value="RmlC-like_jellyroll"/>
</dbReference>
<dbReference type="InterPro" id="IPR039935">
    <property type="entry name" value="YML079W-like"/>
</dbReference>
<dbReference type="InterPro" id="IPR009327">
    <property type="entry name" value="Cupin_DUF985"/>
</dbReference>
<evidence type="ECO:0000259" key="1">
    <source>
        <dbReference type="Pfam" id="PF06172"/>
    </source>
</evidence>
<keyword evidence="3" id="KW-1185">Reference proteome</keyword>
<dbReference type="RefSeq" id="WP_289505463.1">
    <property type="nucleotide sequence ID" value="NZ_CP116805.1"/>
</dbReference>